<feature type="compositionally biased region" description="Polar residues" evidence="6">
    <location>
        <begin position="283"/>
        <end position="294"/>
    </location>
</feature>
<dbReference type="InterPro" id="IPR001878">
    <property type="entry name" value="Znf_CCHC"/>
</dbReference>
<dbReference type="GO" id="GO:0003676">
    <property type="term" value="F:nucleic acid binding"/>
    <property type="evidence" value="ECO:0007669"/>
    <property type="project" value="InterPro"/>
</dbReference>
<dbReference type="InterPro" id="IPR036875">
    <property type="entry name" value="Znf_CCHC_sf"/>
</dbReference>
<dbReference type="GO" id="GO:0015074">
    <property type="term" value="P:DNA integration"/>
    <property type="evidence" value="ECO:0007669"/>
    <property type="project" value="InterPro"/>
</dbReference>
<keyword evidence="1" id="KW-0645">Protease</keyword>
<feature type="compositionally biased region" description="Polar residues" evidence="6">
    <location>
        <begin position="791"/>
        <end position="808"/>
    </location>
</feature>
<keyword evidence="2" id="KW-0479">Metal-binding</keyword>
<dbReference type="Gene3D" id="3.30.420.10">
    <property type="entry name" value="Ribonuclease H-like superfamily/Ribonuclease H"/>
    <property type="match status" value="1"/>
</dbReference>
<dbReference type="OrthoDB" id="1729718at2759"/>
<dbReference type="EMBL" id="CACVBM020001351">
    <property type="protein sequence ID" value="CAA7046581.1"/>
    <property type="molecule type" value="Genomic_DNA"/>
</dbReference>
<feature type="domain" description="CCHC-type" evidence="7">
    <location>
        <begin position="251"/>
        <end position="266"/>
    </location>
</feature>
<dbReference type="InterPro" id="IPR012337">
    <property type="entry name" value="RNaseH-like_sf"/>
</dbReference>
<dbReference type="Pfam" id="PF00665">
    <property type="entry name" value="rve"/>
    <property type="match status" value="1"/>
</dbReference>
<dbReference type="Pfam" id="PF25597">
    <property type="entry name" value="SH3_retrovirus"/>
    <property type="match status" value="1"/>
</dbReference>
<feature type="region of interest" description="Disordered" evidence="6">
    <location>
        <begin position="264"/>
        <end position="294"/>
    </location>
</feature>
<keyword evidence="3" id="KW-0064">Aspartyl protease</keyword>
<evidence type="ECO:0000256" key="6">
    <source>
        <dbReference type="SAM" id="MobiDB-lite"/>
    </source>
</evidence>
<feature type="compositionally biased region" description="Basic and acidic residues" evidence="6">
    <location>
        <begin position="273"/>
        <end position="282"/>
    </location>
</feature>
<dbReference type="GO" id="GO:0004190">
    <property type="term" value="F:aspartic-type endopeptidase activity"/>
    <property type="evidence" value="ECO:0007669"/>
    <property type="project" value="UniProtKB-KW"/>
</dbReference>
<dbReference type="InterPro" id="IPR054722">
    <property type="entry name" value="PolX-like_BBD"/>
</dbReference>
<dbReference type="PROSITE" id="PS50158">
    <property type="entry name" value="ZF_CCHC"/>
    <property type="match status" value="1"/>
</dbReference>
<evidence type="ECO:0000256" key="3">
    <source>
        <dbReference type="ARBA" id="ARBA00022750"/>
    </source>
</evidence>
<dbReference type="InterPro" id="IPR039537">
    <property type="entry name" value="Retrotran_Ty1/copia-like"/>
</dbReference>
<dbReference type="GO" id="GO:0006508">
    <property type="term" value="P:proteolysis"/>
    <property type="evidence" value="ECO:0007669"/>
    <property type="project" value="UniProtKB-KW"/>
</dbReference>
<dbReference type="InterPro" id="IPR057670">
    <property type="entry name" value="SH3_retrovirus"/>
</dbReference>
<dbReference type="Pfam" id="PF14223">
    <property type="entry name" value="Retrotran_gag_2"/>
    <property type="match status" value="1"/>
</dbReference>
<keyword evidence="4" id="KW-0378">Hydrolase</keyword>
<evidence type="ECO:0000259" key="7">
    <source>
        <dbReference type="PROSITE" id="PS50158"/>
    </source>
</evidence>
<dbReference type="InterPro" id="IPR043502">
    <property type="entry name" value="DNA/RNA_pol_sf"/>
</dbReference>
<dbReference type="InterPro" id="IPR013103">
    <property type="entry name" value="RVT_2"/>
</dbReference>
<evidence type="ECO:0000313" key="10">
    <source>
        <dbReference type="Proteomes" id="UP000467841"/>
    </source>
</evidence>
<feature type="compositionally biased region" description="Basic and acidic residues" evidence="6">
    <location>
        <begin position="221"/>
        <end position="236"/>
    </location>
</feature>
<dbReference type="SMART" id="SM00343">
    <property type="entry name" value="ZnF_C2HC"/>
    <property type="match status" value="1"/>
</dbReference>
<feature type="compositionally biased region" description="Low complexity" evidence="6">
    <location>
        <begin position="779"/>
        <end position="790"/>
    </location>
</feature>
<evidence type="ECO:0008006" key="11">
    <source>
        <dbReference type="Google" id="ProtNLM"/>
    </source>
</evidence>
<keyword evidence="10" id="KW-1185">Reference proteome</keyword>
<keyword evidence="5" id="KW-0863">Zinc-finger</keyword>
<name>A0A6D2KFT3_9BRAS</name>
<evidence type="ECO:0000256" key="2">
    <source>
        <dbReference type="ARBA" id="ARBA00022723"/>
    </source>
</evidence>
<dbReference type="PROSITE" id="PS50994">
    <property type="entry name" value="INTEGRASE"/>
    <property type="match status" value="1"/>
</dbReference>
<comment type="caution">
    <text evidence="9">The sequence shown here is derived from an EMBL/GenBank/DDBJ whole genome shotgun (WGS) entry which is preliminary data.</text>
</comment>
<dbReference type="PANTHER" id="PTHR42648">
    <property type="entry name" value="TRANSPOSASE, PUTATIVE-RELATED"/>
    <property type="match status" value="1"/>
</dbReference>
<reference evidence="9" key="1">
    <citation type="submission" date="2020-01" db="EMBL/GenBank/DDBJ databases">
        <authorList>
            <person name="Mishra B."/>
        </authorList>
    </citation>
    <scope>NUCLEOTIDE SEQUENCE [LARGE SCALE GENOMIC DNA]</scope>
</reference>
<dbReference type="Gene3D" id="4.10.60.10">
    <property type="entry name" value="Zinc finger, CCHC-type"/>
    <property type="match status" value="1"/>
</dbReference>
<feature type="region of interest" description="Disordered" evidence="6">
    <location>
        <begin position="221"/>
        <end position="244"/>
    </location>
</feature>
<feature type="domain" description="Integrase catalytic" evidence="8">
    <location>
        <begin position="502"/>
        <end position="670"/>
    </location>
</feature>
<proteinExistence type="predicted"/>
<dbReference type="GO" id="GO:0008270">
    <property type="term" value="F:zinc ion binding"/>
    <property type="evidence" value="ECO:0007669"/>
    <property type="project" value="UniProtKB-KW"/>
</dbReference>
<dbReference type="Pfam" id="PF22936">
    <property type="entry name" value="Pol_BBD"/>
    <property type="match status" value="1"/>
</dbReference>
<accession>A0A6D2KFT3</accession>
<dbReference type="InterPro" id="IPR001584">
    <property type="entry name" value="Integrase_cat-core"/>
</dbReference>
<organism evidence="9 10">
    <name type="scientific">Microthlaspi erraticum</name>
    <dbReference type="NCBI Taxonomy" id="1685480"/>
    <lineage>
        <taxon>Eukaryota</taxon>
        <taxon>Viridiplantae</taxon>
        <taxon>Streptophyta</taxon>
        <taxon>Embryophyta</taxon>
        <taxon>Tracheophyta</taxon>
        <taxon>Spermatophyta</taxon>
        <taxon>Magnoliopsida</taxon>
        <taxon>eudicotyledons</taxon>
        <taxon>Gunneridae</taxon>
        <taxon>Pentapetalae</taxon>
        <taxon>rosids</taxon>
        <taxon>malvids</taxon>
        <taxon>Brassicales</taxon>
        <taxon>Brassicaceae</taxon>
        <taxon>Coluteocarpeae</taxon>
        <taxon>Microthlaspi</taxon>
    </lineage>
</organism>
<protein>
    <recommendedName>
        <fullName evidence="11">Integrase catalytic domain-containing protein</fullName>
    </recommendedName>
</protein>
<dbReference type="InterPro" id="IPR025724">
    <property type="entry name" value="GAG-pre-integrase_dom"/>
</dbReference>
<dbReference type="Pfam" id="PF13976">
    <property type="entry name" value="gag_pre-integrs"/>
    <property type="match status" value="1"/>
</dbReference>
<evidence type="ECO:0000256" key="5">
    <source>
        <dbReference type="PROSITE-ProRule" id="PRU00047"/>
    </source>
</evidence>
<dbReference type="SUPFAM" id="SSF53098">
    <property type="entry name" value="Ribonuclease H-like"/>
    <property type="match status" value="1"/>
</dbReference>
<dbReference type="Proteomes" id="UP000467841">
    <property type="component" value="Unassembled WGS sequence"/>
</dbReference>
<dbReference type="CDD" id="cd09272">
    <property type="entry name" value="RNase_HI_RT_Ty1"/>
    <property type="match status" value="1"/>
</dbReference>
<dbReference type="SUPFAM" id="SSF57756">
    <property type="entry name" value="Retrovirus zinc finger-like domains"/>
    <property type="match status" value="1"/>
</dbReference>
<dbReference type="PANTHER" id="PTHR42648:SF28">
    <property type="entry name" value="TRANSPOSON-ENCODED PROTEIN WITH RIBONUCLEASE H-LIKE AND RETROVIRUS ZINC FINGER-LIKE DOMAINS"/>
    <property type="match status" value="1"/>
</dbReference>
<dbReference type="Pfam" id="PF07727">
    <property type="entry name" value="RVT_2"/>
    <property type="match status" value="1"/>
</dbReference>
<sequence length="1367" mass="155762">MSSARIEVEKFDGRGDYTLWKEKLEAHLDILGLSAALKETVTLKERTFDPDPSSDEDTEDIKLEEALEEKRKKARSTIVLSVSDQVLRKIKKEKTAADMLNALDKLYISKALPNRIYLKQKLYSFKMSENLSIEGNIDEFLHLITDLESTSVVVSDEDQAILLLMSLPRQFDQLRDTLKYGTGRNILTLDEVIAAIYAKELEFGSNKKSFKGQAEGLFVKDKNETRGRSEQRERGSKANRSRSKSKSKRGCWICGEEGHFKNTCPNKNKAHFRSKDQSHSRGESSNGKSNVTEANNVTEATGLYVSEALSSTDIHLEDEWIMDTGCSYHMTYKREWFEDLDEEAAGSVRMGNKTVSKVKGVGTIRLKNEAGLSVLLTNVRYIPEMDRNLLSLGTFEKAGYKFESEDGVLSIKAGSQTLLTGKRFDTLYLLKWKPVTEESLAVERRQDDTVLWHRRLGHMSQKNMNIMLRKGLLDKRKVSVFETCEDCIYGRAKRVGFNIAQHDSKEKLEYVHSDLWGAPSVPLSLGNCQYFISFIDDYSRKVWVYFLKTKDEAFEKFVEWVSLVENQCEKKVKTLRTDNGLEFCNKMFDGFCESRGIQRHHTCAYTPQQNGVAERMNRTLMEKVRTMLSDSGLPKKFWAEATLTASVLINKTPCSAINFDIPDKKWFGKPPGYSYLRRFGCVVFIHIDDGKLNPRAKKGVFIGYPPGVKGYKVWLMEERKCAVSRNVIFQENEVYKDLLQRKDDITVEEDDHSGSYLDLDIEADGDTTSGGDFGVVSNTPTSPSPSLTSPQAPESNDSAEIEINQSPPSYHLVRDRDRRVIKAPRRFDDEDYFAEALYTTEDGFSVEPDCYTEAKLDSNWEMWKLAMNDEMESLVKNNTWTVVPRPVNQRVIGCKWIYKYKLGIPEVEDPRFKARLVAKGYAQREGIDYHEIFAPVVKHVSIRILLSIVAQEDLELEQLDVKTAFLHGDLKEKIYMTPPEGYGQMFKENEVCLLNKALYGLKQAPRQWNEKFDNYMSEIGFVRSNYDSCAYVKSLSDGSLMYLLIYVDDMLVAAKNKEAILQLKKDLSSKFEMKDLGAARKILGMEITRDRAAGALWLSQEGYLNKILETYKMEEAKSVTTPLGAHMRMCAATEAKLAEDEEYMKSIPYSNAVGSIMYAMIGTRPDLAYPVGVISRFMSSPVKDHWLGVKWVLRYIKGSLKTRLCYKRRSEFKIVSYCDSDYAADPDRRRSITGLVFTLGGNTITWKSGLQRVVALSTTESEYMSLTEAVKEAVWLKGLMKEFGYDQKSVEIFCDSQSAIALSKNNVHHERTKHIDVKYHFIRDVIADGDVEVLKISTEKNPADIFTKVLAVSKFQAALNLLQVKPE</sequence>
<evidence type="ECO:0000313" key="9">
    <source>
        <dbReference type="EMBL" id="CAA7046581.1"/>
    </source>
</evidence>
<feature type="region of interest" description="Disordered" evidence="6">
    <location>
        <begin position="768"/>
        <end position="808"/>
    </location>
</feature>
<evidence type="ECO:0000256" key="1">
    <source>
        <dbReference type="ARBA" id="ARBA00022670"/>
    </source>
</evidence>
<keyword evidence="5" id="KW-0862">Zinc</keyword>
<evidence type="ECO:0000256" key="4">
    <source>
        <dbReference type="ARBA" id="ARBA00022801"/>
    </source>
</evidence>
<evidence type="ECO:0000259" key="8">
    <source>
        <dbReference type="PROSITE" id="PS50994"/>
    </source>
</evidence>
<dbReference type="SUPFAM" id="SSF56672">
    <property type="entry name" value="DNA/RNA polymerases"/>
    <property type="match status" value="1"/>
</dbReference>
<dbReference type="InterPro" id="IPR036397">
    <property type="entry name" value="RNaseH_sf"/>
</dbReference>
<gene>
    <name evidence="9" type="ORF">MERR_LOCUS33816</name>
</gene>